<dbReference type="Proteomes" id="UP000029867">
    <property type="component" value="Unassembled WGS sequence"/>
</dbReference>
<dbReference type="HOGENOM" id="CLU_1922066_0_0_1"/>
<dbReference type="VEuPathDB" id="FungiDB:C5L36_0A06390"/>
<dbReference type="AlphaFoldDB" id="A0A099NS08"/>
<protein>
    <submittedName>
        <fullName evidence="2">Uncharacterized protein</fullName>
    </submittedName>
</protein>
<proteinExistence type="predicted"/>
<organism evidence="2 3">
    <name type="scientific">Pichia kudriavzevii</name>
    <name type="common">Yeast</name>
    <name type="synonym">Issatchenkia orientalis</name>
    <dbReference type="NCBI Taxonomy" id="4909"/>
    <lineage>
        <taxon>Eukaryota</taxon>
        <taxon>Fungi</taxon>
        <taxon>Dikarya</taxon>
        <taxon>Ascomycota</taxon>
        <taxon>Saccharomycotina</taxon>
        <taxon>Pichiomycetes</taxon>
        <taxon>Pichiales</taxon>
        <taxon>Pichiaceae</taxon>
        <taxon>Pichia</taxon>
    </lineage>
</organism>
<feature type="non-terminal residue" evidence="2">
    <location>
        <position position="1"/>
    </location>
</feature>
<sequence>KDLNTCIEILKKTDRFTEASLLSLTYKGDTKQVDELVKLWKQDLEKSGKSNISSRILVPGENRDSFPNLQEVSQTLINLEESAPEAGEEHVESAEGAVELEEETKGEAREGTSESVPQEEEVVPETEDVAPQ</sequence>
<reference evidence="3" key="1">
    <citation type="journal article" date="2014" name="Microb. Cell Fact.">
        <title>Exploiting Issatchenkia orientalis SD108 for succinic acid production.</title>
        <authorList>
            <person name="Xiao H."/>
            <person name="Shao Z."/>
            <person name="Jiang Y."/>
            <person name="Dole S."/>
            <person name="Zhao H."/>
        </authorList>
    </citation>
    <scope>NUCLEOTIDE SEQUENCE [LARGE SCALE GENOMIC DNA]</scope>
    <source>
        <strain evidence="3">SD108</strain>
    </source>
</reference>
<gene>
    <name evidence="2" type="ORF">JL09_g5510</name>
</gene>
<dbReference type="Gene3D" id="1.25.40.470">
    <property type="match status" value="1"/>
</dbReference>
<evidence type="ECO:0000313" key="3">
    <source>
        <dbReference type="Proteomes" id="UP000029867"/>
    </source>
</evidence>
<feature type="compositionally biased region" description="Acidic residues" evidence="1">
    <location>
        <begin position="117"/>
        <end position="132"/>
    </location>
</feature>
<name>A0A099NS08_PICKU</name>
<dbReference type="EMBL" id="JQFK01000734">
    <property type="protein sequence ID" value="KGK35340.1"/>
    <property type="molecule type" value="Genomic_DNA"/>
</dbReference>
<evidence type="ECO:0000256" key="1">
    <source>
        <dbReference type="SAM" id="MobiDB-lite"/>
    </source>
</evidence>
<feature type="compositionally biased region" description="Basic and acidic residues" evidence="1">
    <location>
        <begin position="103"/>
        <end position="112"/>
    </location>
</feature>
<feature type="region of interest" description="Disordered" evidence="1">
    <location>
        <begin position="81"/>
        <end position="132"/>
    </location>
</feature>
<evidence type="ECO:0000313" key="2">
    <source>
        <dbReference type="EMBL" id="KGK35340.1"/>
    </source>
</evidence>
<accession>A0A099NS08</accession>
<comment type="caution">
    <text evidence="2">The sequence shown here is derived from an EMBL/GenBank/DDBJ whole genome shotgun (WGS) entry which is preliminary data.</text>
</comment>